<dbReference type="PANTHER" id="PTHR45703">
    <property type="entry name" value="DYNEIN HEAVY CHAIN"/>
    <property type="match status" value="1"/>
</dbReference>
<proteinExistence type="predicted"/>
<dbReference type="GO" id="GO:0045505">
    <property type="term" value="F:dynein intermediate chain binding"/>
    <property type="evidence" value="ECO:0007669"/>
    <property type="project" value="InterPro"/>
</dbReference>
<organism evidence="2 3">
    <name type="scientific">Tribonema minus</name>
    <dbReference type="NCBI Taxonomy" id="303371"/>
    <lineage>
        <taxon>Eukaryota</taxon>
        <taxon>Sar</taxon>
        <taxon>Stramenopiles</taxon>
        <taxon>Ochrophyta</taxon>
        <taxon>PX clade</taxon>
        <taxon>Xanthophyceae</taxon>
        <taxon>Tribonematales</taxon>
        <taxon>Tribonemataceae</taxon>
        <taxon>Tribonema</taxon>
    </lineage>
</organism>
<protein>
    <submittedName>
        <fullName evidence="2">Dynein heavy chain, N-terminal region 2-domain-containing protein</fullName>
    </submittedName>
</protein>
<gene>
    <name evidence="2" type="ORF">JKP88DRAFT_260777</name>
</gene>
<dbReference type="Pfam" id="PF08393">
    <property type="entry name" value="DHC_N2"/>
    <property type="match status" value="1"/>
</dbReference>
<sequence>MRGSPYIRPIEAECRAWEMRLKYAQGLVDEWVACQRTWLYLEPIFSSEDIMRQLPTEAQRFNGPAVQRRRRLWRKTLEDTHKDPNFMAQADPDKKLEEKFKAANQKLEEIQKGM</sequence>
<dbReference type="EMBL" id="JAFCMP010000385">
    <property type="protein sequence ID" value="KAG5180529.1"/>
    <property type="molecule type" value="Genomic_DNA"/>
</dbReference>
<reference evidence="2" key="1">
    <citation type="submission" date="2021-02" db="EMBL/GenBank/DDBJ databases">
        <title>First Annotated Genome of the Yellow-green Alga Tribonema minus.</title>
        <authorList>
            <person name="Mahan K.M."/>
        </authorList>
    </citation>
    <scope>NUCLEOTIDE SEQUENCE</scope>
    <source>
        <strain evidence="2">UTEX B ZZ1240</strain>
    </source>
</reference>
<dbReference type="AlphaFoldDB" id="A0A835Z0A7"/>
<name>A0A835Z0A7_9STRA</name>
<dbReference type="GO" id="GO:0007018">
    <property type="term" value="P:microtubule-based movement"/>
    <property type="evidence" value="ECO:0007669"/>
    <property type="project" value="InterPro"/>
</dbReference>
<comment type="caution">
    <text evidence="2">The sequence shown here is derived from an EMBL/GenBank/DDBJ whole genome shotgun (WGS) entry which is preliminary data.</text>
</comment>
<dbReference type="Gene3D" id="1.20.140.100">
    <property type="entry name" value="Dynein heavy chain, N-terminal domain 2"/>
    <property type="match status" value="1"/>
</dbReference>
<feature type="domain" description="Dynein heavy chain linker" evidence="1">
    <location>
        <begin position="1"/>
        <end position="113"/>
    </location>
</feature>
<dbReference type="InterPro" id="IPR013602">
    <property type="entry name" value="Dynein_heavy_linker"/>
</dbReference>
<evidence type="ECO:0000313" key="3">
    <source>
        <dbReference type="Proteomes" id="UP000664859"/>
    </source>
</evidence>
<dbReference type="PANTHER" id="PTHR45703:SF1">
    <property type="entry name" value="DYNEINS HEAVY CHAIN"/>
    <property type="match status" value="1"/>
</dbReference>
<evidence type="ECO:0000313" key="2">
    <source>
        <dbReference type="EMBL" id="KAG5180529.1"/>
    </source>
</evidence>
<dbReference type="GO" id="GO:0051959">
    <property type="term" value="F:dynein light intermediate chain binding"/>
    <property type="evidence" value="ECO:0007669"/>
    <property type="project" value="InterPro"/>
</dbReference>
<dbReference type="InterPro" id="IPR042222">
    <property type="entry name" value="Dynein_2_N"/>
</dbReference>
<evidence type="ECO:0000259" key="1">
    <source>
        <dbReference type="Pfam" id="PF08393"/>
    </source>
</evidence>
<accession>A0A835Z0A7</accession>
<dbReference type="InterPro" id="IPR026983">
    <property type="entry name" value="DHC"/>
</dbReference>
<dbReference type="OrthoDB" id="424310at2759"/>
<dbReference type="GO" id="GO:0030286">
    <property type="term" value="C:dynein complex"/>
    <property type="evidence" value="ECO:0007669"/>
    <property type="project" value="InterPro"/>
</dbReference>
<dbReference type="Proteomes" id="UP000664859">
    <property type="component" value="Unassembled WGS sequence"/>
</dbReference>
<keyword evidence="3" id="KW-1185">Reference proteome</keyword>